<reference evidence="1" key="1">
    <citation type="submission" date="2023-06" db="EMBL/GenBank/DDBJ databases">
        <authorList>
            <person name="Delattre M."/>
        </authorList>
    </citation>
    <scope>NUCLEOTIDE SEQUENCE</scope>
    <source>
        <strain evidence="1">AF72</strain>
    </source>
</reference>
<proteinExistence type="predicted"/>
<keyword evidence="2" id="KW-1185">Reference proteome</keyword>
<protein>
    <submittedName>
        <fullName evidence="1">Uncharacterized protein</fullName>
    </submittedName>
</protein>
<dbReference type="AlphaFoldDB" id="A0AA36D7R0"/>
<feature type="non-terminal residue" evidence="1">
    <location>
        <position position="157"/>
    </location>
</feature>
<sequence length="157" mass="18241">MPSLHHLPQISATLRLIVPLFLLLRMASGLCGWLDHQTCDELCKGDSFWYGHCAGWDGQDFSCKCYEYKAPLDGDRCREKQQKCNKMCIKQGMEGGFCYPQRDTETTKNRTACECFKPLPQFRRRRSPRRAAGAINICEQPQNHNNLHRFLGFFEIY</sequence>
<dbReference type="Proteomes" id="UP001177023">
    <property type="component" value="Unassembled WGS sequence"/>
</dbReference>
<organism evidence="1 2">
    <name type="scientific">Mesorhabditis spiculigera</name>
    <dbReference type="NCBI Taxonomy" id="96644"/>
    <lineage>
        <taxon>Eukaryota</taxon>
        <taxon>Metazoa</taxon>
        <taxon>Ecdysozoa</taxon>
        <taxon>Nematoda</taxon>
        <taxon>Chromadorea</taxon>
        <taxon>Rhabditida</taxon>
        <taxon>Rhabditina</taxon>
        <taxon>Rhabditomorpha</taxon>
        <taxon>Rhabditoidea</taxon>
        <taxon>Rhabditidae</taxon>
        <taxon>Mesorhabditinae</taxon>
        <taxon>Mesorhabditis</taxon>
    </lineage>
</organism>
<dbReference type="EMBL" id="CATQJA010002663">
    <property type="protein sequence ID" value="CAJ0581264.1"/>
    <property type="molecule type" value="Genomic_DNA"/>
</dbReference>
<comment type="caution">
    <text evidence="1">The sequence shown here is derived from an EMBL/GenBank/DDBJ whole genome shotgun (WGS) entry which is preliminary data.</text>
</comment>
<name>A0AA36D7R0_9BILA</name>
<evidence type="ECO:0000313" key="2">
    <source>
        <dbReference type="Proteomes" id="UP001177023"/>
    </source>
</evidence>
<accession>A0AA36D7R0</accession>
<evidence type="ECO:0000313" key="1">
    <source>
        <dbReference type="EMBL" id="CAJ0581264.1"/>
    </source>
</evidence>
<gene>
    <name evidence="1" type="ORF">MSPICULIGERA_LOCUS19430</name>
</gene>